<evidence type="ECO:0000313" key="3">
    <source>
        <dbReference type="Proteomes" id="UP000564885"/>
    </source>
</evidence>
<evidence type="ECO:0000313" key="2">
    <source>
        <dbReference type="EMBL" id="NNM72242.1"/>
    </source>
</evidence>
<dbReference type="AlphaFoldDB" id="A0A849HYQ8"/>
<dbReference type="EMBL" id="JABEPP010000002">
    <property type="protein sequence ID" value="NNM72242.1"/>
    <property type="molecule type" value="Genomic_DNA"/>
</dbReference>
<reference evidence="2 3" key="1">
    <citation type="submission" date="2020-04" db="EMBL/GenBank/DDBJ databases">
        <title>Enterovirga sp. isolate from soil.</title>
        <authorList>
            <person name="Chea S."/>
            <person name="Kim D.-U."/>
        </authorList>
    </citation>
    <scope>NUCLEOTIDE SEQUENCE [LARGE SCALE GENOMIC DNA]</scope>
    <source>
        <strain evidence="2 3">DB1703</strain>
    </source>
</reference>
<dbReference type="Proteomes" id="UP000564885">
    <property type="component" value="Unassembled WGS sequence"/>
</dbReference>
<keyword evidence="1" id="KW-0732">Signal</keyword>
<keyword evidence="3" id="KW-1185">Reference proteome</keyword>
<gene>
    <name evidence="2" type="ORF">HJG44_07515</name>
</gene>
<comment type="caution">
    <text evidence="2">The sequence shown here is derived from an EMBL/GenBank/DDBJ whole genome shotgun (WGS) entry which is preliminary data.</text>
</comment>
<sequence>MQALAAVAALCAPGAAASQERVAAPAMPCASVAALVEARGAAVLSTGPMSYERVVRDQSFCELETTTAPAYVPSADIRQCFAGYRCRPIERGEGRSD</sequence>
<proteinExistence type="predicted"/>
<feature type="chain" id="PRO_5032671483" evidence="1">
    <location>
        <begin position="18"/>
        <end position="97"/>
    </location>
</feature>
<accession>A0A849HYQ8</accession>
<organism evidence="2 3">
    <name type="scientific">Enterovirga aerilata</name>
    <dbReference type="NCBI Taxonomy" id="2730920"/>
    <lineage>
        <taxon>Bacteria</taxon>
        <taxon>Pseudomonadati</taxon>
        <taxon>Pseudomonadota</taxon>
        <taxon>Alphaproteobacteria</taxon>
        <taxon>Hyphomicrobiales</taxon>
        <taxon>Methylobacteriaceae</taxon>
        <taxon>Enterovirga</taxon>
    </lineage>
</organism>
<protein>
    <submittedName>
        <fullName evidence="2">Uncharacterized protein</fullName>
    </submittedName>
</protein>
<evidence type="ECO:0000256" key="1">
    <source>
        <dbReference type="SAM" id="SignalP"/>
    </source>
</evidence>
<name>A0A849HYQ8_9HYPH</name>
<feature type="signal peptide" evidence="1">
    <location>
        <begin position="1"/>
        <end position="17"/>
    </location>
</feature>